<evidence type="ECO:0000256" key="1">
    <source>
        <dbReference type="SAM" id="MobiDB-lite"/>
    </source>
</evidence>
<feature type="compositionally biased region" description="Acidic residues" evidence="1">
    <location>
        <begin position="7"/>
        <end position="18"/>
    </location>
</feature>
<evidence type="ECO:0000313" key="2">
    <source>
        <dbReference type="EMBL" id="ORX60615.1"/>
    </source>
</evidence>
<dbReference type="STRING" id="101127.A0A1X2GT37"/>
<dbReference type="AlphaFoldDB" id="A0A1X2GT37"/>
<organism evidence="2 3">
    <name type="scientific">Hesseltinella vesiculosa</name>
    <dbReference type="NCBI Taxonomy" id="101127"/>
    <lineage>
        <taxon>Eukaryota</taxon>
        <taxon>Fungi</taxon>
        <taxon>Fungi incertae sedis</taxon>
        <taxon>Mucoromycota</taxon>
        <taxon>Mucoromycotina</taxon>
        <taxon>Mucoromycetes</taxon>
        <taxon>Mucorales</taxon>
        <taxon>Cunninghamellaceae</taxon>
        <taxon>Hesseltinella</taxon>
    </lineage>
</organism>
<feature type="region of interest" description="Disordered" evidence="1">
    <location>
        <begin position="1"/>
        <end position="139"/>
    </location>
</feature>
<keyword evidence="3" id="KW-1185">Reference proteome</keyword>
<evidence type="ECO:0000313" key="3">
    <source>
        <dbReference type="Proteomes" id="UP000242146"/>
    </source>
</evidence>
<comment type="caution">
    <text evidence="2">The sequence shown here is derived from an EMBL/GenBank/DDBJ whole genome shotgun (WGS) entry which is preliminary data.</text>
</comment>
<dbReference type="Proteomes" id="UP000242146">
    <property type="component" value="Unassembled WGS sequence"/>
</dbReference>
<accession>A0A1X2GT37</accession>
<feature type="compositionally biased region" description="Basic and acidic residues" evidence="1">
    <location>
        <begin position="58"/>
        <end position="71"/>
    </location>
</feature>
<gene>
    <name evidence="2" type="ORF">DM01DRAFT_1332741</name>
</gene>
<name>A0A1X2GT37_9FUNG</name>
<protein>
    <submittedName>
        <fullName evidence="2">Uncharacterized protein</fullName>
    </submittedName>
</protein>
<sequence length="240" mass="27313">MPKIVFDSDEEFTFDEPEAPAQPVNNQHHDSSDSDDDQAPEAVSTAVAKESILSKTKAQKEAATKSDQISKEKRRRRDQQLKEQKQGSKRERKEQKRKRQQSEDDEQDEHTSDESEQENDNGESKRLPQSLLDDFKSAPRTHLTAEDFEALQAEEEAKLASKLAARQKKRKMEDRGRMVGEYTVKVLNQRPKVARANHSLTNLKQTKLHRKAVHRENAVLGGSTGRVGKAALVFQRSSQK</sequence>
<dbReference type="OrthoDB" id="2440732at2759"/>
<reference evidence="2 3" key="1">
    <citation type="submission" date="2016-07" db="EMBL/GenBank/DDBJ databases">
        <title>Pervasive Adenine N6-methylation of Active Genes in Fungi.</title>
        <authorList>
            <consortium name="DOE Joint Genome Institute"/>
            <person name="Mondo S.J."/>
            <person name="Dannebaum R.O."/>
            <person name="Kuo R.C."/>
            <person name="Labutti K."/>
            <person name="Haridas S."/>
            <person name="Kuo A."/>
            <person name="Salamov A."/>
            <person name="Ahrendt S.R."/>
            <person name="Lipzen A."/>
            <person name="Sullivan W."/>
            <person name="Andreopoulos W.B."/>
            <person name="Clum A."/>
            <person name="Lindquist E."/>
            <person name="Daum C."/>
            <person name="Ramamoorthy G.K."/>
            <person name="Gryganskyi A."/>
            <person name="Culley D."/>
            <person name="Magnuson J.K."/>
            <person name="James T.Y."/>
            <person name="O'Malley M.A."/>
            <person name="Stajich J.E."/>
            <person name="Spatafora J.W."/>
            <person name="Visel A."/>
            <person name="Grigoriev I.V."/>
        </authorList>
    </citation>
    <scope>NUCLEOTIDE SEQUENCE [LARGE SCALE GENOMIC DNA]</scope>
    <source>
        <strain evidence="2 3">NRRL 3301</strain>
    </source>
</reference>
<proteinExistence type="predicted"/>
<feature type="compositionally biased region" description="Basic and acidic residues" evidence="1">
    <location>
        <begin position="78"/>
        <end position="94"/>
    </location>
</feature>
<dbReference type="EMBL" id="MCGT01000004">
    <property type="protein sequence ID" value="ORX60615.1"/>
    <property type="molecule type" value="Genomic_DNA"/>
</dbReference>